<organism evidence="1 2">
    <name type="scientific">Hymenochirus boettgeri</name>
    <name type="common">Congo dwarf clawed frog</name>
    <dbReference type="NCBI Taxonomy" id="247094"/>
    <lineage>
        <taxon>Eukaryota</taxon>
        <taxon>Metazoa</taxon>
        <taxon>Chordata</taxon>
        <taxon>Craniata</taxon>
        <taxon>Vertebrata</taxon>
        <taxon>Euteleostomi</taxon>
        <taxon>Amphibia</taxon>
        <taxon>Batrachia</taxon>
        <taxon>Anura</taxon>
        <taxon>Pipoidea</taxon>
        <taxon>Pipidae</taxon>
        <taxon>Pipinae</taxon>
        <taxon>Hymenochirus</taxon>
    </lineage>
</organism>
<name>A0A8T2JS48_9PIPI</name>
<evidence type="ECO:0000313" key="1">
    <source>
        <dbReference type="EMBL" id="KAG8448055.1"/>
    </source>
</evidence>
<sequence length="63" mass="7594">MFKGEDITVDALYNLILKDFLPWLREKTLFPVIFFNLTLKDLVCCDWIEKLLYVHEVFGYLIH</sequence>
<comment type="caution">
    <text evidence="1">The sequence shown here is derived from an EMBL/GenBank/DDBJ whole genome shotgun (WGS) entry which is preliminary data.</text>
</comment>
<dbReference type="Proteomes" id="UP000812440">
    <property type="component" value="Chromosome 8_10"/>
</dbReference>
<reference evidence="1" key="1">
    <citation type="thesis" date="2020" institute="ProQuest LLC" country="789 East Eisenhower Parkway, Ann Arbor, MI, USA">
        <title>Comparative Genomics and Chromosome Evolution.</title>
        <authorList>
            <person name="Mudd A.B."/>
        </authorList>
    </citation>
    <scope>NUCLEOTIDE SEQUENCE</scope>
    <source>
        <strain evidence="1">Female2</strain>
        <tissue evidence="1">Blood</tissue>
    </source>
</reference>
<proteinExistence type="predicted"/>
<gene>
    <name evidence="1" type="ORF">GDO86_015232</name>
</gene>
<keyword evidence="2" id="KW-1185">Reference proteome</keyword>
<protein>
    <submittedName>
        <fullName evidence="1">Uncharacterized protein</fullName>
    </submittedName>
</protein>
<dbReference type="EMBL" id="JAACNH010000003">
    <property type="protein sequence ID" value="KAG8448055.1"/>
    <property type="molecule type" value="Genomic_DNA"/>
</dbReference>
<dbReference type="AlphaFoldDB" id="A0A8T2JS48"/>
<evidence type="ECO:0000313" key="2">
    <source>
        <dbReference type="Proteomes" id="UP000812440"/>
    </source>
</evidence>
<accession>A0A8T2JS48</accession>